<accession>A0AAN8NJY8</accession>
<reference evidence="2 3" key="1">
    <citation type="submission" date="2019-10" db="EMBL/GenBank/DDBJ databases">
        <authorList>
            <person name="Palmer J.M."/>
        </authorList>
    </citation>
    <scope>NUCLEOTIDE SEQUENCE [LARGE SCALE GENOMIC DNA]</scope>
    <source>
        <strain evidence="2 3">TWF506</strain>
    </source>
</reference>
<feature type="transmembrane region" description="Helical" evidence="1">
    <location>
        <begin position="6"/>
        <end position="26"/>
    </location>
</feature>
<dbReference type="Proteomes" id="UP001307849">
    <property type="component" value="Unassembled WGS sequence"/>
</dbReference>
<sequence>MPDWSIFALFVAMLPSITGLTGLVGLTRYALTAYKLYPFAPTGCGFRFFEILGSERHTVPGGSQTP</sequence>
<protein>
    <submittedName>
        <fullName evidence="2">Uncharacterized protein</fullName>
    </submittedName>
</protein>
<proteinExistence type="predicted"/>
<keyword evidence="1" id="KW-0472">Membrane</keyword>
<dbReference type="EMBL" id="JAVHJM010000002">
    <property type="protein sequence ID" value="KAK6518679.1"/>
    <property type="molecule type" value="Genomic_DNA"/>
</dbReference>
<comment type="caution">
    <text evidence="2">The sequence shown here is derived from an EMBL/GenBank/DDBJ whole genome shotgun (WGS) entry which is preliminary data.</text>
</comment>
<keyword evidence="3" id="KW-1185">Reference proteome</keyword>
<dbReference type="AlphaFoldDB" id="A0AAN8NJY8"/>
<name>A0AAN8NJY8_9PEZI</name>
<evidence type="ECO:0000313" key="2">
    <source>
        <dbReference type="EMBL" id="KAK6518679.1"/>
    </source>
</evidence>
<gene>
    <name evidence="2" type="ORF">TWF506_005816</name>
</gene>
<keyword evidence="1" id="KW-1133">Transmembrane helix</keyword>
<organism evidence="2 3">
    <name type="scientific">Arthrobotrys conoides</name>
    <dbReference type="NCBI Taxonomy" id="74498"/>
    <lineage>
        <taxon>Eukaryota</taxon>
        <taxon>Fungi</taxon>
        <taxon>Dikarya</taxon>
        <taxon>Ascomycota</taxon>
        <taxon>Pezizomycotina</taxon>
        <taxon>Orbiliomycetes</taxon>
        <taxon>Orbiliales</taxon>
        <taxon>Orbiliaceae</taxon>
        <taxon>Arthrobotrys</taxon>
    </lineage>
</organism>
<evidence type="ECO:0000313" key="3">
    <source>
        <dbReference type="Proteomes" id="UP001307849"/>
    </source>
</evidence>
<keyword evidence="1" id="KW-0812">Transmembrane</keyword>
<evidence type="ECO:0000256" key="1">
    <source>
        <dbReference type="SAM" id="Phobius"/>
    </source>
</evidence>